<dbReference type="SMART" id="SM00240">
    <property type="entry name" value="FHA"/>
    <property type="match status" value="1"/>
</dbReference>
<evidence type="ECO:0000256" key="10">
    <source>
        <dbReference type="ARBA" id="ARBA00023128"/>
    </source>
</evidence>
<dbReference type="CDD" id="cd21911">
    <property type="entry name" value="CC1_SLMAP"/>
    <property type="match status" value="1"/>
</dbReference>
<proteinExistence type="inferred from homology"/>
<evidence type="ECO:0000256" key="18">
    <source>
        <dbReference type="ARBA" id="ARBA00074026"/>
    </source>
</evidence>
<evidence type="ECO:0000256" key="20">
    <source>
        <dbReference type="SAM" id="MobiDB-lite"/>
    </source>
</evidence>
<sequence>MPSALAVFTCRPNSHPFQERHVYLDEPVKIGRSVARCRPAQNNATFDCKVLSRNHALVWFDHKTGKFYLQDTKSSNGTFINSQRLSRGSEESPPCEVLSGDIIQFGVDVTENTRKVTHGCIVSTIKLFLPDGMEARRRSDVVPAPLPLAIDKVSANTPSMYSQELFQLSQYLQEALHREQMLEQKLATLQRLLASTQEASESSWQALIDEDRLLSRLEVMGNQLQAYSKNQTEDGIRKELVALTEDKHNYETTAKESLRRVLQEKIEVVRKLSEVERSLSNTEDECTHLREMNERTQEELRELANKYNGAINEIKDLTEKIKLAEVKHEDLSQKGLNEKKELQLKIEEMEEKEQALQARIEALQADNDFTNERLTALQVRLEQLQEKSIKENNSLDHFLLKSGGDCTLIQQYIECQSVRQLKEAVDSSINKLSNFDEVIDAHLQNNQTTVDNSLASPDRLKENQIDAKECDMSDTLSPSKDKSSDDTSDGQMDEQELNESQNRVSLLKEMDRNLEAGDTEQVIPHLHRELQEAQELANTGKQKCLELQALLEEERRTNRQQTEESAKQIRFLQTQLAKLQSDMEALREQRENTISTTREELYSAQEEILLLRHAMEASTAEREREIAALQGDLSTVTAELEKWRQTAAKYEVEISNLQASFQLQSQHQETASQLQGELEKLQAECCSLQNECDSLRAEKTTLKQKLHRLEEELDSSRERSATLCSSLNALEKSQGDLANKLGSIQDQHQQDASKLKVQLARAESHTRDLQKEYNDTQNLLSDLRQQYEQTEQEKRSINDELEQCKVNLKLLQEKGSNPSILQPVQAISIGLFLALLYWCFGQLW</sequence>
<evidence type="ECO:0000256" key="5">
    <source>
        <dbReference type="ARBA" id="ARBA00022553"/>
    </source>
</evidence>
<dbReference type="GO" id="GO:0031966">
    <property type="term" value="C:mitochondrial membrane"/>
    <property type="evidence" value="ECO:0007669"/>
    <property type="project" value="UniProtKB-SubCell"/>
</dbReference>
<keyword evidence="4" id="KW-0963">Cytoplasm</keyword>
<dbReference type="GeneTree" id="ENSGT00940000157660"/>
<dbReference type="InterPro" id="IPR008984">
    <property type="entry name" value="SMAD_FHA_dom_sf"/>
</dbReference>
<dbReference type="Pfam" id="PF00498">
    <property type="entry name" value="FHA"/>
    <property type="match status" value="1"/>
</dbReference>
<feature type="coiled-coil region" evidence="19">
    <location>
        <begin position="745"/>
        <end position="814"/>
    </location>
</feature>
<reference evidence="23" key="1">
    <citation type="submission" date="2025-08" db="UniProtKB">
        <authorList>
            <consortium name="Ensembl"/>
        </authorList>
    </citation>
    <scope>IDENTIFICATION</scope>
</reference>
<dbReference type="GO" id="GO:0005813">
    <property type="term" value="C:centrosome"/>
    <property type="evidence" value="ECO:0007669"/>
    <property type="project" value="UniProtKB-SubCell"/>
</dbReference>
<evidence type="ECO:0000256" key="11">
    <source>
        <dbReference type="ARBA" id="ARBA00023136"/>
    </source>
</evidence>
<dbReference type="GO" id="GO:0072659">
    <property type="term" value="P:protein localization to plasma membrane"/>
    <property type="evidence" value="ECO:0007669"/>
    <property type="project" value="TreeGrafter"/>
</dbReference>
<comment type="subcellular location">
    <subcellularLocation>
        <location evidence="15">Cell membrane</location>
        <location evidence="15">Sarcolemma</location>
        <topology evidence="15">Single-pass type IV membrane protein</topology>
    </subcellularLocation>
    <subcellularLocation>
        <location evidence="1">Cytoplasm</location>
        <location evidence="1">Cytoskeleton</location>
        <location evidence="1">Microtubule organizing center</location>
        <location evidence="1">Centrosome</location>
    </subcellularLocation>
    <subcellularLocation>
        <location evidence="2">Endoplasmic reticulum membrane</location>
        <topology evidence="2">Single-pass membrane protein</topology>
    </subcellularLocation>
    <subcellularLocation>
        <location evidence="13">Mitochondrion membrane</location>
        <topology evidence="13">Single-pass type IV membrane protein</topology>
    </subcellularLocation>
</comment>
<feature type="compositionally biased region" description="Acidic residues" evidence="20">
    <location>
        <begin position="486"/>
        <end position="497"/>
    </location>
</feature>
<reference evidence="23" key="2">
    <citation type="submission" date="2025-09" db="UniProtKB">
        <authorList>
            <consortium name="Ensembl"/>
        </authorList>
    </citation>
    <scope>IDENTIFICATION</scope>
</reference>
<evidence type="ECO:0000256" key="4">
    <source>
        <dbReference type="ARBA" id="ARBA00022490"/>
    </source>
</evidence>
<dbReference type="InterPro" id="IPR000253">
    <property type="entry name" value="FHA_dom"/>
</dbReference>
<evidence type="ECO:0000256" key="1">
    <source>
        <dbReference type="ARBA" id="ARBA00004300"/>
    </source>
</evidence>
<comment type="subunit">
    <text evidence="17">Homodimer. Interacts with myosin. Interacts with SIKE1 and both associate with the STRIPAK core complex composed of PP2A catalytic and scaffolding subunits, the striatins (PP2A regulatory subunits), the striatin-associated proteins MOB4, STRIP1 and STRIP2, PDCD10 and members of the STE20 kinases, such as STK24 and STK26. Interacts (via FHA domain) with STK3 (when phosphorylated); the interaction associates STK3 with the STRIPAK complex.</text>
</comment>
<dbReference type="CDD" id="cd22679">
    <property type="entry name" value="FHA_SLMAP"/>
    <property type="match status" value="1"/>
</dbReference>
<evidence type="ECO:0000256" key="21">
    <source>
        <dbReference type="SAM" id="Phobius"/>
    </source>
</evidence>
<feature type="coiled-coil region" evidence="19">
    <location>
        <begin position="544"/>
        <end position="596"/>
    </location>
</feature>
<dbReference type="Proteomes" id="UP001108240">
    <property type="component" value="Unplaced"/>
</dbReference>
<keyword evidence="6 21" id="KW-0812">Transmembrane</keyword>
<feature type="coiled-coil region" evidence="19">
    <location>
        <begin position="265"/>
        <end position="394"/>
    </location>
</feature>
<dbReference type="FunFam" id="2.60.200.20:FF:000003">
    <property type="entry name" value="sarcolemmal membrane-associated protein isoform X2"/>
    <property type="match status" value="1"/>
</dbReference>
<keyword evidence="10" id="KW-0496">Mitochondrion</keyword>
<evidence type="ECO:0000313" key="24">
    <source>
        <dbReference type="Proteomes" id="UP001108240"/>
    </source>
</evidence>
<dbReference type="Gene3D" id="6.10.250.3110">
    <property type="match status" value="1"/>
</dbReference>
<dbReference type="SUPFAM" id="SSF57997">
    <property type="entry name" value="Tropomyosin"/>
    <property type="match status" value="1"/>
</dbReference>
<dbReference type="GO" id="GO:0042383">
    <property type="term" value="C:sarcolemma"/>
    <property type="evidence" value="ECO:0007669"/>
    <property type="project" value="UniProtKB-SubCell"/>
</dbReference>
<evidence type="ECO:0000256" key="7">
    <source>
        <dbReference type="ARBA" id="ARBA00022824"/>
    </source>
</evidence>
<feature type="transmembrane region" description="Helical" evidence="21">
    <location>
        <begin position="820"/>
        <end position="840"/>
    </location>
</feature>
<evidence type="ECO:0000256" key="13">
    <source>
        <dbReference type="ARBA" id="ARBA00046294"/>
    </source>
</evidence>
<evidence type="ECO:0000256" key="17">
    <source>
        <dbReference type="ARBA" id="ARBA00066015"/>
    </source>
</evidence>
<dbReference type="Gene3D" id="2.60.200.20">
    <property type="match status" value="1"/>
</dbReference>
<evidence type="ECO:0000256" key="6">
    <source>
        <dbReference type="ARBA" id="ARBA00022692"/>
    </source>
</evidence>
<accession>A0A8C1BEY4</accession>
<keyword evidence="8 21" id="KW-1133">Transmembrane helix</keyword>
<dbReference type="InterPro" id="IPR051176">
    <property type="entry name" value="Cent_Immune-Sig_Mod"/>
</dbReference>
<dbReference type="Ensembl" id="ENSCCRT00000035243.2">
    <property type="protein sequence ID" value="ENSCCRP00000032504.2"/>
    <property type="gene ID" value="ENSCCRG00000051816.2"/>
</dbReference>
<comment type="function">
    <text evidence="14">Associates with the striatin-interacting phosphatase and kinase (STRIPAK) core complex, forming the extended (SIKE1:SLMAP)STRIPAK complex. The (SIKE1:SLMAP)STRIPAK complex dephosphorylates STK3 leading to the inhibition of Hippo signaling and the control of cell growth. May play a role during myoblast fusion.</text>
</comment>
<keyword evidence="9 19" id="KW-0175">Coiled coil</keyword>
<dbReference type="AlphaFoldDB" id="A0A8C1BEY4"/>
<keyword evidence="24" id="KW-1185">Reference proteome</keyword>
<evidence type="ECO:0000259" key="22">
    <source>
        <dbReference type="PROSITE" id="PS50006"/>
    </source>
</evidence>
<evidence type="ECO:0000256" key="12">
    <source>
        <dbReference type="ARBA" id="ARBA00023212"/>
    </source>
</evidence>
<keyword evidence="12" id="KW-0206">Cytoskeleton</keyword>
<feature type="coiled-coil region" evidence="19">
    <location>
        <begin position="172"/>
        <end position="199"/>
    </location>
</feature>
<keyword evidence="11 21" id="KW-0472">Membrane</keyword>
<keyword evidence="7" id="KW-0256">Endoplasmic reticulum</keyword>
<feature type="domain" description="FHA" evidence="22">
    <location>
        <begin position="28"/>
        <end position="85"/>
    </location>
</feature>
<dbReference type="PROSITE" id="PS50006">
    <property type="entry name" value="FHA_DOMAIN"/>
    <property type="match status" value="1"/>
</dbReference>
<dbReference type="GO" id="GO:1900825">
    <property type="term" value="P:regulation of membrane depolarization during cardiac muscle cell action potential"/>
    <property type="evidence" value="ECO:0007669"/>
    <property type="project" value="TreeGrafter"/>
</dbReference>
<evidence type="ECO:0000256" key="9">
    <source>
        <dbReference type="ARBA" id="ARBA00023054"/>
    </source>
</evidence>
<evidence type="ECO:0000256" key="3">
    <source>
        <dbReference type="ARBA" id="ARBA00022475"/>
    </source>
</evidence>
<organism evidence="23 24">
    <name type="scientific">Cyprinus carpio carpio</name>
    <dbReference type="NCBI Taxonomy" id="630221"/>
    <lineage>
        <taxon>Eukaryota</taxon>
        <taxon>Metazoa</taxon>
        <taxon>Chordata</taxon>
        <taxon>Craniata</taxon>
        <taxon>Vertebrata</taxon>
        <taxon>Euteleostomi</taxon>
        <taxon>Actinopterygii</taxon>
        <taxon>Neopterygii</taxon>
        <taxon>Teleostei</taxon>
        <taxon>Ostariophysi</taxon>
        <taxon>Cypriniformes</taxon>
        <taxon>Cyprinidae</taxon>
        <taxon>Cyprininae</taxon>
        <taxon>Cyprinus</taxon>
    </lineage>
</organism>
<evidence type="ECO:0000256" key="19">
    <source>
        <dbReference type="SAM" id="Coils"/>
    </source>
</evidence>
<evidence type="ECO:0000256" key="15">
    <source>
        <dbReference type="ARBA" id="ARBA00060409"/>
    </source>
</evidence>
<dbReference type="PANTHER" id="PTHR15715">
    <property type="entry name" value="CENTROSOMAL PROTEIN OF 170 KDA"/>
    <property type="match status" value="1"/>
</dbReference>
<dbReference type="PANTHER" id="PTHR15715:SF22">
    <property type="entry name" value="SARCOLEMMAL MEMBRANE-ASSOCIATED PROTEIN"/>
    <property type="match status" value="1"/>
</dbReference>
<evidence type="ECO:0000256" key="16">
    <source>
        <dbReference type="ARBA" id="ARBA00061687"/>
    </source>
</evidence>
<evidence type="ECO:0000256" key="8">
    <source>
        <dbReference type="ARBA" id="ARBA00022989"/>
    </source>
</evidence>
<keyword evidence="5" id="KW-0597">Phosphoprotein</keyword>
<evidence type="ECO:0000313" key="23">
    <source>
        <dbReference type="Ensembl" id="ENSCCRP00000032504.2"/>
    </source>
</evidence>
<evidence type="ECO:0000256" key="14">
    <source>
        <dbReference type="ARBA" id="ARBA00057671"/>
    </source>
</evidence>
<dbReference type="SUPFAM" id="SSF49879">
    <property type="entry name" value="SMAD/FHA domain"/>
    <property type="match status" value="1"/>
</dbReference>
<keyword evidence="3" id="KW-1003">Cell membrane</keyword>
<evidence type="ECO:0000256" key="2">
    <source>
        <dbReference type="ARBA" id="ARBA00004389"/>
    </source>
</evidence>
<comment type="similarity">
    <text evidence="16">Belongs to the SLMAP family.</text>
</comment>
<feature type="coiled-coil region" evidence="19">
    <location>
        <begin position="626"/>
        <end position="719"/>
    </location>
</feature>
<name>A0A8C1BEY4_CYPCA</name>
<protein>
    <recommendedName>
        <fullName evidence="18">Sarcolemmal membrane-associated protein</fullName>
    </recommendedName>
</protein>
<dbReference type="GO" id="GO:0005789">
    <property type="term" value="C:endoplasmic reticulum membrane"/>
    <property type="evidence" value="ECO:0007669"/>
    <property type="project" value="UniProtKB-SubCell"/>
</dbReference>
<feature type="region of interest" description="Disordered" evidence="20">
    <location>
        <begin position="466"/>
        <end position="502"/>
    </location>
</feature>